<dbReference type="PANTHER" id="PTHR42693">
    <property type="entry name" value="ARYLSULFATASE FAMILY MEMBER"/>
    <property type="match status" value="1"/>
</dbReference>
<evidence type="ECO:0000259" key="3">
    <source>
        <dbReference type="Pfam" id="PF00884"/>
    </source>
</evidence>
<reference evidence="4" key="1">
    <citation type="submission" date="2021-01" db="EMBL/GenBank/DDBJ databases">
        <title>Modified the classification status of verrucomicrobia.</title>
        <authorList>
            <person name="Feng X."/>
        </authorList>
    </citation>
    <scope>NUCLEOTIDE SEQUENCE</scope>
    <source>
        <strain evidence="4">KCTC 13126</strain>
    </source>
</reference>
<dbReference type="AlphaFoldDB" id="A0A934RXW3"/>
<proteinExistence type="inferred from homology"/>
<dbReference type="PANTHER" id="PTHR42693:SF53">
    <property type="entry name" value="ENDO-4-O-SULFATASE"/>
    <property type="match status" value="1"/>
</dbReference>
<organism evidence="4 5">
    <name type="scientific">Pelagicoccus mobilis</name>
    <dbReference type="NCBI Taxonomy" id="415221"/>
    <lineage>
        <taxon>Bacteria</taxon>
        <taxon>Pseudomonadati</taxon>
        <taxon>Verrucomicrobiota</taxon>
        <taxon>Opitutia</taxon>
        <taxon>Puniceicoccales</taxon>
        <taxon>Pelagicoccaceae</taxon>
        <taxon>Pelagicoccus</taxon>
    </lineage>
</organism>
<accession>A0A934RXW3</accession>
<dbReference type="EMBL" id="JAENIL010000057">
    <property type="protein sequence ID" value="MBK1879745.1"/>
    <property type="molecule type" value="Genomic_DNA"/>
</dbReference>
<gene>
    <name evidence="4" type="ORF">JIN87_22860</name>
</gene>
<evidence type="ECO:0000256" key="1">
    <source>
        <dbReference type="ARBA" id="ARBA00008779"/>
    </source>
</evidence>
<name>A0A934RXW3_9BACT</name>
<dbReference type="InterPro" id="IPR017850">
    <property type="entry name" value="Alkaline_phosphatase_core_sf"/>
</dbReference>
<comment type="caution">
    <text evidence="4">The sequence shown here is derived from an EMBL/GenBank/DDBJ whole genome shotgun (WGS) entry which is preliminary data.</text>
</comment>
<dbReference type="Pfam" id="PF00884">
    <property type="entry name" value="Sulfatase"/>
    <property type="match status" value="1"/>
</dbReference>
<dbReference type="GO" id="GO:0004065">
    <property type="term" value="F:arylsulfatase activity"/>
    <property type="evidence" value="ECO:0007669"/>
    <property type="project" value="TreeGrafter"/>
</dbReference>
<evidence type="ECO:0000313" key="4">
    <source>
        <dbReference type="EMBL" id="MBK1879745.1"/>
    </source>
</evidence>
<keyword evidence="2 4" id="KW-0378">Hydrolase</keyword>
<dbReference type="InterPro" id="IPR050738">
    <property type="entry name" value="Sulfatase"/>
</dbReference>
<sequence length="274" mass="30954">MDFINRHKDGPFYLFLGHSMPHVPIYASPDFQGTSQRGLYGDVIQELDWSVGEIVKALDKNEILENTLIVFTSDNGPWLVMEDHGGSAGILREGKQFTFEGGQRVPTVASWPNGIAPKTEYNGLALMTDWFKTIAEMGDAPIPQDREYDSESLTSVFQGGKRPGTDEFLYFDGTKLECYRKGDWKIKLAYEGFEGANWKSAVDPHPLLLINLNEDPGETNNLADKHPEKVASMLADMQAYRERLGTFPPDIPIRSPADNSHYKYLQEKRQHSEH</sequence>
<protein>
    <submittedName>
        <fullName evidence="4">Sulfatase-like hydrolase/transferase</fullName>
    </submittedName>
</protein>
<dbReference type="SUPFAM" id="SSF53649">
    <property type="entry name" value="Alkaline phosphatase-like"/>
    <property type="match status" value="1"/>
</dbReference>
<comment type="similarity">
    <text evidence="1">Belongs to the sulfatase family.</text>
</comment>
<dbReference type="InterPro" id="IPR000917">
    <property type="entry name" value="Sulfatase_N"/>
</dbReference>
<dbReference type="Gene3D" id="3.40.720.10">
    <property type="entry name" value="Alkaline Phosphatase, subunit A"/>
    <property type="match status" value="1"/>
</dbReference>
<dbReference type="Proteomes" id="UP000617628">
    <property type="component" value="Unassembled WGS sequence"/>
</dbReference>
<keyword evidence="5" id="KW-1185">Reference proteome</keyword>
<evidence type="ECO:0000313" key="5">
    <source>
        <dbReference type="Proteomes" id="UP000617628"/>
    </source>
</evidence>
<dbReference type="Gene3D" id="3.30.1120.10">
    <property type="match status" value="1"/>
</dbReference>
<feature type="domain" description="Sulfatase N-terminal" evidence="3">
    <location>
        <begin position="2"/>
        <end position="137"/>
    </location>
</feature>
<evidence type="ECO:0000256" key="2">
    <source>
        <dbReference type="ARBA" id="ARBA00022801"/>
    </source>
</evidence>